<organism evidence="4 5">
    <name type="scientific">Rhizodiscina lignyota</name>
    <dbReference type="NCBI Taxonomy" id="1504668"/>
    <lineage>
        <taxon>Eukaryota</taxon>
        <taxon>Fungi</taxon>
        <taxon>Dikarya</taxon>
        <taxon>Ascomycota</taxon>
        <taxon>Pezizomycotina</taxon>
        <taxon>Dothideomycetes</taxon>
        <taxon>Pleosporomycetidae</taxon>
        <taxon>Aulographales</taxon>
        <taxon>Rhizodiscinaceae</taxon>
        <taxon>Rhizodiscina</taxon>
    </lineage>
</organism>
<dbReference type="InterPro" id="IPR013694">
    <property type="entry name" value="VIT"/>
</dbReference>
<evidence type="ECO:0000259" key="3">
    <source>
        <dbReference type="PROSITE" id="PS51468"/>
    </source>
</evidence>
<dbReference type="SMART" id="SM00327">
    <property type="entry name" value="VWA"/>
    <property type="match status" value="1"/>
</dbReference>
<dbReference type="SUPFAM" id="SSF53300">
    <property type="entry name" value="vWA-like"/>
    <property type="match status" value="1"/>
</dbReference>
<dbReference type="Gene3D" id="3.40.50.410">
    <property type="entry name" value="von Willebrand factor, type A domain"/>
    <property type="match status" value="1"/>
</dbReference>
<evidence type="ECO:0000259" key="2">
    <source>
        <dbReference type="PROSITE" id="PS50234"/>
    </source>
</evidence>
<proteinExistence type="predicted"/>
<keyword evidence="5" id="KW-1185">Reference proteome</keyword>
<dbReference type="PANTHER" id="PTHR45737:SF6">
    <property type="entry name" value="VON WILLEBRAND FACTOR A DOMAIN-CONTAINING PROTEIN 5A"/>
    <property type="match status" value="1"/>
</dbReference>
<dbReference type="PROSITE" id="PS51468">
    <property type="entry name" value="VIT"/>
    <property type="match status" value="1"/>
</dbReference>
<feature type="domain" description="VIT" evidence="3">
    <location>
        <begin position="11"/>
        <end position="143"/>
    </location>
</feature>
<reference evidence="4" key="1">
    <citation type="journal article" date="2020" name="Stud. Mycol.">
        <title>101 Dothideomycetes genomes: a test case for predicting lifestyles and emergence of pathogens.</title>
        <authorList>
            <person name="Haridas S."/>
            <person name="Albert R."/>
            <person name="Binder M."/>
            <person name="Bloem J."/>
            <person name="Labutti K."/>
            <person name="Salamov A."/>
            <person name="Andreopoulos B."/>
            <person name="Baker S."/>
            <person name="Barry K."/>
            <person name="Bills G."/>
            <person name="Bluhm B."/>
            <person name="Cannon C."/>
            <person name="Castanera R."/>
            <person name="Culley D."/>
            <person name="Daum C."/>
            <person name="Ezra D."/>
            <person name="Gonzalez J."/>
            <person name="Henrissat B."/>
            <person name="Kuo A."/>
            <person name="Liang C."/>
            <person name="Lipzen A."/>
            <person name="Lutzoni F."/>
            <person name="Magnuson J."/>
            <person name="Mondo S."/>
            <person name="Nolan M."/>
            <person name="Ohm R."/>
            <person name="Pangilinan J."/>
            <person name="Park H.-J."/>
            <person name="Ramirez L."/>
            <person name="Alfaro M."/>
            <person name="Sun H."/>
            <person name="Tritt A."/>
            <person name="Yoshinaga Y."/>
            <person name="Zwiers L.-H."/>
            <person name="Turgeon B."/>
            <person name="Goodwin S."/>
            <person name="Spatafora J."/>
            <person name="Crous P."/>
            <person name="Grigoriev I."/>
        </authorList>
    </citation>
    <scope>NUCLEOTIDE SEQUENCE</scope>
    <source>
        <strain evidence="4">CBS 133067</strain>
    </source>
</reference>
<dbReference type="AlphaFoldDB" id="A0A9P4M388"/>
<protein>
    <submittedName>
        <fullName evidence="4">VIT-domain-containing protein</fullName>
    </submittedName>
</protein>
<dbReference type="InterPro" id="IPR036465">
    <property type="entry name" value="vWFA_dom_sf"/>
</dbReference>
<dbReference type="SMART" id="SM00609">
    <property type="entry name" value="VIT"/>
    <property type="match status" value="1"/>
</dbReference>
<dbReference type="PROSITE" id="PS50234">
    <property type="entry name" value="VWFA"/>
    <property type="match status" value="1"/>
</dbReference>
<name>A0A9P4M388_9PEZI</name>
<feature type="region of interest" description="Disordered" evidence="1">
    <location>
        <begin position="523"/>
        <end position="544"/>
    </location>
</feature>
<dbReference type="PANTHER" id="PTHR45737">
    <property type="entry name" value="VON WILLEBRAND FACTOR A DOMAIN-CONTAINING PROTEIN 5A"/>
    <property type="match status" value="1"/>
</dbReference>
<evidence type="ECO:0000313" key="5">
    <source>
        <dbReference type="Proteomes" id="UP000799772"/>
    </source>
</evidence>
<accession>A0A9P4M388</accession>
<gene>
    <name evidence="4" type="ORF">NA57DRAFT_44092</name>
</gene>
<dbReference type="InterPro" id="IPR002035">
    <property type="entry name" value="VWF_A"/>
</dbReference>
<dbReference type="Pfam" id="PF13768">
    <property type="entry name" value="VWA_3"/>
    <property type="match status" value="1"/>
</dbReference>
<feature type="domain" description="VWFA" evidence="2">
    <location>
        <begin position="290"/>
        <end position="461"/>
    </location>
</feature>
<sequence>MDHVCGFHYLLPASVQFGQPRRFYLPQVQLKAHTTILSSTSRTTLEQIFINPSSAKGIKEVRYTFPLYDGVSVVGFSCRIDGRTIKGVVKEKERARADFKEAVERGETAGLLEQLPDASDVFTTTVGNVPPGASIIVEITYLGELKHDAEVDGLRFTIPTAISPRYGSLPGELCGGSATTAQGRGGMQITVDAMLENGSFIREMRSPSHPIAVTMGNISTAKDDDPAMNKASATLSLGSAELDKDFVLQVVAKDTATPRAILETHPTIAHQRALMATLVPKFSLPPARPEIVFICDRSGSMDTGKIRTLVSALKVFLKSLPVGVKFNICSFGSHHDFLWPKSKSYSQSALDEAIKHVESFSSNYGGTEMFAPIKDTLERRYKDMELEVFLVTDGQIWHQQELFQYLNQEIGGTGAPIRVFTLGIGDGVSHSLIEGIARAGHGFSQAVGESERLDTKVVRMLKAALTPHVKDYTLEVKYGAEANTGSDDFEVIEKVADSLRIHLNFSEKATEKEKTIKPMSLFDTSADADDSSTTKPSTDGQDRYAHLPTIATPKLLQAPNVIPPLFPFTRATVYLLLSPETNPQTPTSVMLRGTCPSANGDIPLELEIPVQVLDKPGETIHQLAAKKAVGELEEGRGWIFSAKDETTGKLPKDVREGRFGDMVEREAVRLGVQFQIGGKWCSFVALEENDKENTAMKDSEEYAFLDEETLGVEMSETRPQYPTLDTLMMSRSSPAPKKKKMMNLARKSAPSAVNFNSASGTPIMFDRLRPSAAIPPPPQLHTQNPLDALIALQTFEGSWSWSGELFRVLALRDTNTRAEETRYKNAVATALAVAYFEQKLVGEKEAWELVVEKARGWLEEKVGKEGMDTLMKAVEEAL</sequence>
<evidence type="ECO:0000313" key="4">
    <source>
        <dbReference type="EMBL" id="KAF2095458.1"/>
    </source>
</evidence>
<dbReference type="Proteomes" id="UP000799772">
    <property type="component" value="Unassembled WGS sequence"/>
</dbReference>
<dbReference type="OrthoDB" id="1729737at2759"/>
<evidence type="ECO:0000256" key="1">
    <source>
        <dbReference type="SAM" id="MobiDB-lite"/>
    </source>
</evidence>
<comment type="caution">
    <text evidence="4">The sequence shown here is derived from an EMBL/GenBank/DDBJ whole genome shotgun (WGS) entry which is preliminary data.</text>
</comment>
<dbReference type="Pfam" id="PF08487">
    <property type="entry name" value="VIT"/>
    <property type="match status" value="1"/>
</dbReference>
<dbReference type="EMBL" id="ML978131">
    <property type="protein sequence ID" value="KAF2095458.1"/>
    <property type="molecule type" value="Genomic_DNA"/>
</dbReference>